<dbReference type="AlphaFoldDB" id="A0AAF0YFF9"/>
<evidence type="ECO:0000313" key="2">
    <source>
        <dbReference type="EMBL" id="WOO85683.1"/>
    </source>
</evidence>
<proteinExistence type="predicted"/>
<evidence type="ECO:0000313" key="3">
    <source>
        <dbReference type="Proteomes" id="UP000827549"/>
    </source>
</evidence>
<dbReference type="InterPro" id="IPR009060">
    <property type="entry name" value="UBA-like_sf"/>
</dbReference>
<accession>A0AAF0YFF9</accession>
<dbReference type="GeneID" id="87812342"/>
<keyword evidence="3" id="KW-1185">Reference proteome</keyword>
<name>A0AAF0YFF9_9TREE</name>
<feature type="region of interest" description="Disordered" evidence="1">
    <location>
        <begin position="1"/>
        <end position="40"/>
    </location>
</feature>
<dbReference type="Gene3D" id="1.10.8.10">
    <property type="entry name" value="DNA helicase RuvA subunit, C-terminal domain"/>
    <property type="match status" value="1"/>
</dbReference>
<protein>
    <submittedName>
        <fullName evidence="2">Uncharacterized protein</fullName>
    </submittedName>
</protein>
<dbReference type="SUPFAM" id="SSF46934">
    <property type="entry name" value="UBA-like"/>
    <property type="match status" value="1"/>
</dbReference>
<gene>
    <name evidence="2" type="ORF">LOC62_07G009179</name>
</gene>
<dbReference type="RefSeq" id="XP_062631709.1">
    <property type="nucleotide sequence ID" value="XM_062775725.1"/>
</dbReference>
<reference evidence="2" key="1">
    <citation type="submission" date="2023-10" db="EMBL/GenBank/DDBJ databases">
        <authorList>
            <person name="Noh H."/>
        </authorList>
    </citation>
    <scope>NUCLEOTIDE SEQUENCE</scope>
    <source>
        <strain evidence="2">DUCC4014</strain>
    </source>
</reference>
<organism evidence="2 3">
    <name type="scientific">Vanrija pseudolonga</name>
    <dbReference type="NCBI Taxonomy" id="143232"/>
    <lineage>
        <taxon>Eukaryota</taxon>
        <taxon>Fungi</taxon>
        <taxon>Dikarya</taxon>
        <taxon>Basidiomycota</taxon>
        <taxon>Agaricomycotina</taxon>
        <taxon>Tremellomycetes</taxon>
        <taxon>Trichosporonales</taxon>
        <taxon>Trichosporonaceae</taxon>
        <taxon>Vanrija</taxon>
    </lineage>
</organism>
<dbReference type="Proteomes" id="UP000827549">
    <property type="component" value="Chromosome 7"/>
</dbReference>
<evidence type="ECO:0000256" key="1">
    <source>
        <dbReference type="SAM" id="MobiDB-lite"/>
    </source>
</evidence>
<feature type="compositionally biased region" description="Polar residues" evidence="1">
    <location>
        <begin position="1"/>
        <end position="24"/>
    </location>
</feature>
<sequence>MPLARTNSHTTTLYSATSNTSTLVARSPSPSPAAAKDTDAAISKSKGLGARFKSKLNGYNNASVVTLVSEGFDEPDVRQALKAARGYEKDARSWLKHTRDHVPTKTYHADCIVCHAALNKGPDWVNRHGFLAPPAVFSGMSAR</sequence>
<dbReference type="EMBL" id="CP086720">
    <property type="protein sequence ID" value="WOO85683.1"/>
    <property type="molecule type" value="Genomic_DNA"/>
</dbReference>